<dbReference type="SMART" id="SM00387">
    <property type="entry name" value="HATPase_c"/>
    <property type="match status" value="1"/>
</dbReference>
<dbReference type="SMART" id="SM00448">
    <property type="entry name" value="REC"/>
    <property type="match status" value="1"/>
</dbReference>
<evidence type="ECO:0000256" key="3">
    <source>
        <dbReference type="ARBA" id="ARBA00022553"/>
    </source>
</evidence>
<dbReference type="GO" id="GO:0009927">
    <property type="term" value="F:histidine phosphotransfer kinase activity"/>
    <property type="evidence" value="ECO:0007669"/>
    <property type="project" value="TreeGrafter"/>
</dbReference>
<dbReference type="Gene3D" id="1.10.287.130">
    <property type="match status" value="1"/>
</dbReference>
<dbReference type="InterPro" id="IPR036890">
    <property type="entry name" value="HATPase_C_sf"/>
</dbReference>
<dbReference type="InterPro" id="IPR011006">
    <property type="entry name" value="CheY-like_superfamily"/>
</dbReference>
<dbReference type="InterPro" id="IPR003661">
    <property type="entry name" value="HisK_dim/P_dom"/>
</dbReference>
<dbReference type="CDD" id="cd00082">
    <property type="entry name" value="HisKA"/>
    <property type="match status" value="1"/>
</dbReference>
<feature type="domain" description="Histidine kinase" evidence="8">
    <location>
        <begin position="321"/>
        <end position="615"/>
    </location>
</feature>
<dbReference type="EMBL" id="CAMPGE010024466">
    <property type="protein sequence ID" value="CAI2382301.1"/>
    <property type="molecule type" value="Genomic_DNA"/>
</dbReference>
<dbReference type="GO" id="GO:0000155">
    <property type="term" value="F:phosphorelay sensor kinase activity"/>
    <property type="evidence" value="ECO:0007669"/>
    <property type="project" value="InterPro"/>
</dbReference>
<comment type="catalytic activity">
    <reaction evidence="1">
        <text>ATP + protein L-histidine = ADP + protein N-phospho-L-histidine.</text>
        <dbReference type="EC" id="2.7.13.3"/>
    </reaction>
</comment>
<keyword evidence="3 6" id="KW-0597">Phosphoprotein</keyword>
<dbReference type="Proteomes" id="UP001295684">
    <property type="component" value="Unassembled WGS sequence"/>
</dbReference>
<dbReference type="CDD" id="cd17546">
    <property type="entry name" value="REC_hyHK_CKI1_RcsC-like"/>
    <property type="match status" value="1"/>
</dbReference>
<gene>
    <name evidence="10" type="ORF">ECRASSUSDP1_LOCUS23771</name>
</gene>
<evidence type="ECO:0000259" key="8">
    <source>
        <dbReference type="PROSITE" id="PS50109"/>
    </source>
</evidence>
<dbReference type="SUPFAM" id="SSF55874">
    <property type="entry name" value="ATPase domain of HSP90 chaperone/DNA topoisomerase II/histidine kinase"/>
    <property type="match status" value="1"/>
</dbReference>
<feature type="modified residue" description="4-aspartylphosphate" evidence="6">
    <location>
        <position position="780"/>
    </location>
</feature>
<accession>A0AAD1XZB0</accession>
<evidence type="ECO:0000256" key="1">
    <source>
        <dbReference type="ARBA" id="ARBA00000085"/>
    </source>
</evidence>
<evidence type="ECO:0000256" key="7">
    <source>
        <dbReference type="SAM" id="Phobius"/>
    </source>
</evidence>
<dbReference type="Pfam" id="PF02518">
    <property type="entry name" value="HATPase_c"/>
    <property type="match status" value="1"/>
</dbReference>
<dbReference type="PANTHER" id="PTHR43047:SF72">
    <property type="entry name" value="OSMOSENSING HISTIDINE PROTEIN KINASE SLN1"/>
    <property type="match status" value="1"/>
</dbReference>
<dbReference type="Gene3D" id="3.30.565.10">
    <property type="entry name" value="Histidine kinase-like ATPase, C-terminal domain"/>
    <property type="match status" value="1"/>
</dbReference>
<dbReference type="EC" id="2.7.13.3" evidence="2"/>
<dbReference type="InterPro" id="IPR001789">
    <property type="entry name" value="Sig_transdc_resp-reg_receiver"/>
</dbReference>
<keyword evidence="4" id="KW-0808">Transferase</keyword>
<reference evidence="10" key="1">
    <citation type="submission" date="2023-07" db="EMBL/GenBank/DDBJ databases">
        <authorList>
            <consortium name="AG Swart"/>
            <person name="Singh M."/>
            <person name="Singh A."/>
            <person name="Seah K."/>
            <person name="Emmerich C."/>
        </authorList>
    </citation>
    <scope>NUCLEOTIDE SEQUENCE</scope>
    <source>
        <strain evidence="10">DP1</strain>
    </source>
</reference>
<evidence type="ECO:0000313" key="10">
    <source>
        <dbReference type="EMBL" id="CAI2382301.1"/>
    </source>
</evidence>
<organism evidence="10 11">
    <name type="scientific">Euplotes crassus</name>
    <dbReference type="NCBI Taxonomy" id="5936"/>
    <lineage>
        <taxon>Eukaryota</taxon>
        <taxon>Sar</taxon>
        <taxon>Alveolata</taxon>
        <taxon>Ciliophora</taxon>
        <taxon>Intramacronucleata</taxon>
        <taxon>Spirotrichea</taxon>
        <taxon>Hypotrichia</taxon>
        <taxon>Euplotida</taxon>
        <taxon>Euplotidae</taxon>
        <taxon>Moneuplotes</taxon>
    </lineage>
</organism>
<feature type="transmembrane region" description="Helical" evidence="7">
    <location>
        <begin position="44"/>
        <end position="63"/>
    </location>
</feature>
<dbReference type="Pfam" id="PF00072">
    <property type="entry name" value="Response_reg"/>
    <property type="match status" value="1"/>
</dbReference>
<dbReference type="Gene3D" id="3.40.50.2300">
    <property type="match status" value="1"/>
</dbReference>
<keyword evidence="7" id="KW-0472">Membrane</keyword>
<dbReference type="SUPFAM" id="SSF52172">
    <property type="entry name" value="CheY-like"/>
    <property type="match status" value="1"/>
</dbReference>
<keyword evidence="7" id="KW-1133">Transmembrane helix</keyword>
<dbReference type="InterPro" id="IPR004358">
    <property type="entry name" value="Sig_transdc_His_kin-like_C"/>
</dbReference>
<feature type="transmembrane region" description="Helical" evidence="7">
    <location>
        <begin position="129"/>
        <end position="150"/>
    </location>
</feature>
<feature type="transmembrane region" description="Helical" evidence="7">
    <location>
        <begin position="75"/>
        <end position="94"/>
    </location>
</feature>
<comment type="caution">
    <text evidence="10">The sequence shown here is derived from an EMBL/GenBank/DDBJ whole genome shotgun (WGS) entry which is preliminary data.</text>
</comment>
<sequence>MEEVKYHQRFHQTNMSHALSIFKKSKFLMIVLLVLRFICEETCWPAIGITFGYVAMMACTQKLEKSNIANKKSVLLMAHLITFVKVLTSISATIRKNQEFPRGLSLGVTISFLLTMESIKSIEPDYRKAIGFFIFYWSIYLCSLCAYYWIIQVEEILTFFSLFYLVYEIYKENYFLSNSLTEIFYDFTDDPVIIYDDADTVKCNGKFIQTFGNLLRFEKVRHHSQMLTRILNPKKIIFELKKEEKVRNISLLDIFENECLDVNKKEVVLCDGEERVFMVTLNKLENLYHSKTVLMLKETTDIHKLNLAKSQVEFRSVIMGCLTHELRTPANCAISILDTLRDYVQDSSEARKLMSICKSTIELLKSLTEDFIDFTRFENNRGFPIEKQEVNLHDFFNEIENIFVFQAEEKGIVFEINMDASIPEVIWTDPKRLKQIILNLLGNSFKFTQTGKIAINLYAKKVSMRVNPLELGKNRRPQMVKTIVHHPNLDKFGRVISRGLCDTLVKTRSAINKVRFDPTSQQNSDCDSDFSEESYLHKFLHIEVFDTGCGMDKKTLSKLFTKFKTGNNSSGLNTNGLGLGLYLSKEISEKLGGDISCDSVNGQGSTFLIRLPFDSLKEVESLLKSIPQSRFEKTSMLLTGLQNQEVLSEFSSQNGPLVGFEKMYYSKPLKKMLELGSSKEISPQNTEESKDIISIPNSVKSSSMRKLVIEESKFEVDPSCDCKILVVDDSPFNILSIEMMLKSKFNIGIEKAFSGEQAINAVKEKLKNPCCNIFSLIIMDYYMPPGINGAEAASKIREILGDKDYKIVCLTSQKEGDFNYNKSLTHFDQFFSKPLKCDEMAELIRSIY</sequence>
<proteinExistence type="predicted"/>
<dbReference type="PROSITE" id="PS50110">
    <property type="entry name" value="RESPONSE_REGULATORY"/>
    <property type="match status" value="1"/>
</dbReference>
<dbReference type="InterPro" id="IPR005467">
    <property type="entry name" value="His_kinase_dom"/>
</dbReference>
<evidence type="ECO:0000259" key="9">
    <source>
        <dbReference type="PROSITE" id="PS50110"/>
    </source>
</evidence>
<dbReference type="AlphaFoldDB" id="A0AAD1XZB0"/>
<evidence type="ECO:0000256" key="6">
    <source>
        <dbReference type="PROSITE-ProRule" id="PRU00169"/>
    </source>
</evidence>
<keyword evidence="5" id="KW-0418">Kinase</keyword>
<dbReference type="GO" id="GO:0005886">
    <property type="term" value="C:plasma membrane"/>
    <property type="evidence" value="ECO:0007669"/>
    <property type="project" value="TreeGrafter"/>
</dbReference>
<name>A0AAD1XZB0_EUPCR</name>
<dbReference type="SUPFAM" id="SSF47384">
    <property type="entry name" value="Homodimeric domain of signal transducing histidine kinase"/>
    <property type="match status" value="1"/>
</dbReference>
<dbReference type="PROSITE" id="PS50109">
    <property type="entry name" value="HIS_KIN"/>
    <property type="match status" value="1"/>
</dbReference>
<feature type="domain" description="Response regulatory" evidence="9">
    <location>
        <begin position="723"/>
        <end position="848"/>
    </location>
</feature>
<dbReference type="PANTHER" id="PTHR43047">
    <property type="entry name" value="TWO-COMPONENT HISTIDINE PROTEIN KINASE"/>
    <property type="match status" value="1"/>
</dbReference>
<dbReference type="InterPro" id="IPR003594">
    <property type="entry name" value="HATPase_dom"/>
</dbReference>
<evidence type="ECO:0000313" key="11">
    <source>
        <dbReference type="Proteomes" id="UP001295684"/>
    </source>
</evidence>
<protein>
    <recommendedName>
        <fullName evidence="2">histidine kinase</fullName>
        <ecNumber evidence="2">2.7.13.3</ecNumber>
    </recommendedName>
</protein>
<evidence type="ECO:0000256" key="2">
    <source>
        <dbReference type="ARBA" id="ARBA00012438"/>
    </source>
</evidence>
<dbReference type="PRINTS" id="PR00344">
    <property type="entry name" value="BCTRLSENSOR"/>
</dbReference>
<keyword evidence="11" id="KW-1185">Reference proteome</keyword>
<evidence type="ECO:0000256" key="5">
    <source>
        <dbReference type="ARBA" id="ARBA00022777"/>
    </source>
</evidence>
<dbReference type="InterPro" id="IPR036097">
    <property type="entry name" value="HisK_dim/P_sf"/>
</dbReference>
<keyword evidence="7" id="KW-0812">Transmembrane</keyword>
<evidence type="ECO:0000256" key="4">
    <source>
        <dbReference type="ARBA" id="ARBA00022679"/>
    </source>
</evidence>